<evidence type="ECO:0000313" key="3">
    <source>
        <dbReference type="EMBL" id="MCB4824560.1"/>
    </source>
</evidence>
<protein>
    <submittedName>
        <fullName evidence="3">IS630 family transposase</fullName>
    </submittedName>
</protein>
<dbReference type="SUPFAM" id="SSF46689">
    <property type="entry name" value="Homeodomain-like"/>
    <property type="match status" value="1"/>
</dbReference>
<dbReference type="InterPro" id="IPR002622">
    <property type="entry name" value="Transposase_14"/>
</dbReference>
<proteinExistence type="predicted"/>
<evidence type="ECO:0000313" key="4">
    <source>
        <dbReference type="Proteomes" id="UP001139311"/>
    </source>
</evidence>
<dbReference type="InterPro" id="IPR038717">
    <property type="entry name" value="Tc1-like_DDE_dom"/>
</dbReference>
<evidence type="ECO:0000259" key="2">
    <source>
        <dbReference type="Pfam" id="PF13358"/>
    </source>
</evidence>
<dbReference type="Pfam" id="PF01710">
    <property type="entry name" value="HTH_Tnp_IS630"/>
    <property type="match status" value="1"/>
</dbReference>
<name>A0A9X1LCU7_9PROT</name>
<feature type="domain" description="Transposase Synechocystis PCC 6803" evidence="1">
    <location>
        <begin position="4"/>
        <end position="47"/>
    </location>
</feature>
<feature type="domain" description="Tc1-like transposase DDE" evidence="2">
    <location>
        <begin position="145"/>
        <end position="282"/>
    </location>
</feature>
<dbReference type="Gene3D" id="3.30.420.10">
    <property type="entry name" value="Ribonuclease H-like superfamily/Ribonuclease H"/>
    <property type="match status" value="1"/>
</dbReference>
<evidence type="ECO:0000259" key="1">
    <source>
        <dbReference type="Pfam" id="PF01710"/>
    </source>
</evidence>
<dbReference type="GO" id="GO:0003676">
    <property type="term" value="F:nucleic acid binding"/>
    <property type="evidence" value="ECO:0007669"/>
    <property type="project" value="InterPro"/>
</dbReference>
<dbReference type="InterPro" id="IPR036397">
    <property type="entry name" value="RNaseH_sf"/>
</dbReference>
<dbReference type="InterPro" id="IPR009057">
    <property type="entry name" value="Homeodomain-like_sf"/>
</dbReference>
<accession>A0A9X1LCU7</accession>
<dbReference type="InterPro" id="IPR047655">
    <property type="entry name" value="Transpos_IS630-like"/>
</dbReference>
<dbReference type="PANTHER" id="PTHR46564">
    <property type="entry name" value="TRANSPOSASE"/>
    <property type="match status" value="1"/>
</dbReference>
<dbReference type="Pfam" id="PF13358">
    <property type="entry name" value="DDE_3"/>
    <property type="match status" value="1"/>
</dbReference>
<dbReference type="NCBIfam" id="NF033545">
    <property type="entry name" value="transpos_IS630"/>
    <property type="match status" value="1"/>
</dbReference>
<dbReference type="EMBL" id="JAJAQI010000046">
    <property type="protein sequence ID" value="MCB4824560.1"/>
    <property type="molecule type" value="Genomic_DNA"/>
</dbReference>
<dbReference type="PANTHER" id="PTHR46564:SF1">
    <property type="entry name" value="TRANSPOSASE"/>
    <property type="match status" value="1"/>
</dbReference>
<organism evidence="3 4">
    <name type="scientific">Roseicella aerolata</name>
    <dbReference type="NCBI Taxonomy" id="2883479"/>
    <lineage>
        <taxon>Bacteria</taxon>
        <taxon>Pseudomonadati</taxon>
        <taxon>Pseudomonadota</taxon>
        <taxon>Alphaproteobacteria</taxon>
        <taxon>Acetobacterales</taxon>
        <taxon>Roseomonadaceae</taxon>
        <taxon>Roseicella</taxon>
    </lineage>
</organism>
<reference evidence="3" key="1">
    <citation type="submission" date="2021-10" db="EMBL/GenBank/DDBJ databases">
        <title>Roseicella aerolatum sp. nov., isolated from aerosols of e-waste dismantling site.</title>
        <authorList>
            <person name="Qin T."/>
        </authorList>
    </citation>
    <scope>NUCLEOTIDE SEQUENCE</scope>
    <source>
        <strain evidence="3">GB24</strain>
    </source>
</reference>
<dbReference type="RefSeq" id="WP_226612452.1">
    <property type="nucleotide sequence ID" value="NZ_JAJAQI010000046.1"/>
</dbReference>
<gene>
    <name evidence="3" type="ORF">LHA35_22790</name>
</gene>
<comment type="caution">
    <text evidence="3">The sequence shown here is derived from an EMBL/GenBank/DDBJ whole genome shotgun (WGS) entry which is preliminary data.</text>
</comment>
<sequence>MTRALSRDLRDRVVAAMREGATAREAAKTFSVSAASAVRWLQLSRMTGSTAPRPHVARRRPVLLDQRDWLLARISAAPDLTVRALRAELAEVRGIEVGYGAVWRFLAREQLTFKKSLHAAEQSRPDVARKRERWRRHQKRINPARLVFIDETWAKTNMTRTHGRAPKGQRLVARVPHGHWTTMTFLAALRSDRIEAPCVVDGPINATIFLAWVQQFLVPILRPGDVVVLDNLGSHKGLAVRRAIRAVGAHLLFLPPYSPDLNPIEMMFAKLKTLLRKASARSIAAVWHRIGELLTEFSPTECSNYFSHAGYVTV</sequence>
<dbReference type="AlphaFoldDB" id="A0A9X1LCU7"/>
<keyword evidence="4" id="KW-1185">Reference proteome</keyword>
<dbReference type="Proteomes" id="UP001139311">
    <property type="component" value="Unassembled WGS sequence"/>
</dbReference>